<dbReference type="EMBL" id="WIXE01025135">
    <property type="protein sequence ID" value="KAK5964974.1"/>
    <property type="molecule type" value="Genomic_DNA"/>
</dbReference>
<accession>A0AAN8EWX6</accession>
<feature type="region of interest" description="Disordered" evidence="1">
    <location>
        <begin position="1"/>
        <end position="255"/>
    </location>
</feature>
<feature type="compositionally biased region" description="Polar residues" evidence="1">
    <location>
        <begin position="88"/>
        <end position="102"/>
    </location>
</feature>
<gene>
    <name evidence="2" type="ORF">GCK32_009214</name>
</gene>
<feature type="compositionally biased region" description="Pro residues" evidence="1">
    <location>
        <begin position="124"/>
        <end position="138"/>
    </location>
</feature>
<organism evidence="2 3">
    <name type="scientific">Trichostrongylus colubriformis</name>
    <name type="common">Black scour worm</name>
    <dbReference type="NCBI Taxonomy" id="6319"/>
    <lineage>
        <taxon>Eukaryota</taxon>
        <taxon>Metazoa</taxon>
        <taxon>Ecdysozoa</taxon>
        <taxon>Nematoda</taxon>
        <taxon>Chromadorea</taxon>
        <taxon>Rhabditida</taxon>
        <taxon>Rhabditina</taxon>
        <taxon>Rhabditomorpha</taxon>
        <taxon>Strongyloidea</taxon>
        <taxon>Trichostrongylidae</taxon>
        <taxon>Trichostrongylus</taxon>
    </lineage>
</organism>
<proteinExistence type="predicted"/>
<keyword evidence="3" id="KW-1185">Reference proteome</keyword>
<protein>
    <submittedName>
        <fullName evidence="2">Uncharacterized protein</fullName>
    </submittedName>
</protein>
<sequence length="255" mass="28108">MDEGDEYVPQMSQLGDYGGMGGMGMSQGQPPSVPGYSSMSGGLTPMNNPYEQQMMMMGQPSQPAQKPAPASKSRSKKKQEMDPMQSMAAMSNNPMIRPSMQQMGGMYPPQSGQMSMYGGAGPPQQSPHFPPQGVPPGYRPQYAPQPGYPGMQQPMYTAQQAQQQRPNAYATPQPTSANHYGYGAPPQSGYPPQQYPPPQMRPQYPQGQQAYWEPQQHPYYQQQQQQQQPPQSASSMHPNQADQWSQQSSQNLVVS</sequence>
<dbReference type="AlphaFoldDB" id="A0AAN8EWX6"/>
<feature type="compositionally biased region" description="Gly residues" evidence="1">
    <location>
        <begin position="16"/>
        <end position="25"/>
    </location>
</feature>
<reference evidence="2 3" key="1">
    <citation type="submission" date="2019-10" db="EMBL/GenBank/DDBJ databases">
        <title>Assembly and Annotation for the nematode Trichostrongylus colubriformis.</title>
        <authorList>
            <person name="Martin J."/>
        </authorList>
    </citation>
    <scope>NUCLEOTIDE SEQUENCE [LARGE SCALE GENOMIC DNA]</scope>
    <source>
        <strain evidence="2">G859</strain>
        <tissue evidence="2">Whole worm</tissue>
    </source>
</reference>
<comment type="caution">
    <text evidence="2">The sequence shown here is derived from an EMBL/GenBank/DDBJ whole genome shotgun (WGS) entry which is preliminary data.</text>
</comment>
<feature type="compositionally biased region" description="Low complexity" evidence="1">
    <location>
        <begin position="52"/>
        <end position="72"/>
    </location>
</feature>
<feature type="compositionally biased region" description="Low complexity" evidence="1">
    <location>
        <begin position="139"/>
        <end position="170"/>
    </location>
</feature>
<evidence type="ECO:0000313" key="2">
    <source>
        <dbReference type="EMBL" id="KAK5964974.1"/>
    </source>
</evidence>
<feature type="compositionally biased region" description="Polar residues" evidence="1">
    <location>
        <begin position="35"/>
        <end position="51"/>
    </location>
</feature>
<evidence type="ECO:0000313" key="3">
    <source>
        <dbReference type="Proteomes" id="UP001331761"/>
    </source>
</evidence>
<dbReference type="Proteomes" id="UP001331761">
    <property type="component" value="Unassembled WGS sequence"/>
</dbReference>
<feature type="compositionally biased region" description="Low complexity" evidence="1">
    <location>
        <begin position="180"/>
        <end position="192"/>
    </location>
</feature>
<name>A0AAN8EWX6_TRICO</name>
<feature type="compositionally biased region" description="Low complexity" evidence="1">
    <location>
        <begin position="201"/>
        <end position="231"/>
    </location>
</feature>
<feature type="compositionally biased region" description="Polar residues" evidence="1">
    <location>
        <begin position="232"/>
        <end position="255"/>
    </location>
</feature>
<evidence type="ECO:0000256" key="1">
    <source>
        <dbReference type="SAM" id="MobiDB-lite"/>
    </source>
</evidence>